<organism evidence="2 3">
    <name type="scientific">Cronartium quercuum f. sp. fusiforme G11</name>
    <dbReference type="NCBI Taxonomy" id="708437"/>
    <lineage>
        <taxon>Eukaryota</taxon>
        <taxon>Fungi</taxon>
        <taxon>Dikarya</taxon>
        <taxon>Basidiomycota</taxon>
        <taxon>Pucciniomycotina</taxon>
        <taxon>Pucciniomycetes</taxon>
        <taxon>Pucciniales</taxon>
        <taxon>Coleosporiaceae</taxon>
        <taxon>Cronartium</taxon>
    </lineage>
</organism>
<accession>A0A9P6T7C2</accession>
<reference evidence="2" key="1">
    <citation type="submission" date="2013-11" db="EMBL/GenBank/DDBJ databases">
        <title>Genome sequence of the fusiform rust pathogen reveals effectors for host alternation and coevolution with pine.</title>
        <authorList>
            <consortium name="DOE Joint Genome Institute"/>
            <person name="Smith K."/>
            <person name="Pendleton A."/>
            <person name="Kubisiak T."/>
            <person name="Anderson C."/>
            <person name="Salamov A."/>
            <person name="Aerts A."/>
            <person name="Riley R."/>
            <person name="Clum A."/>
            <person name="Lindquist E."/>
            <person name="Ence D."/>
            <person name="Campbell M."/>
            <person name="Kronenberg Z."/>
            <person name="Feau N."/>
            <person name="Dhillon B."/>
            <person name="Hamelin R."/>
            <person name="Burleigh J."/>
            <person name="Smith J."/>
            <person name="Yandell M."/>
            <person name="Nelson C."/>
            <person name="Grigoriev I."/>
            <person name="Davis J."/>
        </authorList>
    </citation>
    <scope>NUCLEOTIDE SEQUENCE</scope>
    <source>
        <strain evidence="2">G11</strain>
    </source>
</reference>
<dbReference type="Proteomes" id="UP000886653">
    <property type="component" value="Unassembled WGS sequence"/>
</dbReference>
<proteinExistence type="predicted"/>
<keyword evidence="3" id="KW-1185">Reference proteome</keyword>
<protein>
    <submittedName>
        <fullName evidence="2">Uncharacterized protein</fullName>
    </submittedName>
</protein>
<feature type="region of interest" description="Disordered" evidence="1">
    <location>
        <begin position="45"/>
        <end position="84"/>
    </location>
</feature>
<evidence type="ECO:0000313" key="3">
    <source>
        <dbReference type="Proteomes" id="UP000886653"/>
    </source>
</evidence>
<dbReference type="AlphaFoldDB" id="A0A9P6T7C2"/>
<feature type="region of interest" description="Disordered" evidence="1">
    <location>
        <begin position="1"/>
        <end position="22"/>
    </location>
</feature>
<dbReference type="EMBL" id="MU167457">
    <property type="protein sequence ID" value="KAG0140288.1"/>
    <property type="molecule type" value="Genomic_DNA"/>
</dbReference>
<name>A0A9P6T7C2_9BASI</name>
<gene>
    <name evidence="2" type="ORF">CROQUDRAFT_100321</name>
</gene>
<evidence type="ECO:0000313" key="2">
    <source>
        <dbReference type="EMBL" id="KAG0140288.1"/>
    </source>
</evidence>
<sequence>MVLKRTINRGQKSKRTKPSEFTVPDLPQEEATALFRCLGFFGSRPHPSQPAIHEQQSDEPNGDAYLEGIHQPANDKLDNDPLDLPPDTPIDLLVRTLKAKEYAQKRLEFEKQWATLKAVLTAVFLERQHFTEN</sequence>
<evidence type="ECO:0000256" key="1">
    <source>
        <dbReference type="SAM" id="MobiDB-lite"/>
    </source>
</evidence>
<comment type="caution">
    <text evidence="2">The sequence shown here is derived from an EMBL/GenBank/DDBJ whole genome shotgun (WGS) entry which is preliminary data.</text>
</comment>